<feature type="transmembrane region" description="Helical" evidence="1">
    <location>
        <begin position="44"/>
        <end position="67"/>
    </location>
</feature>
<dbReference type="EMBL" id="JZKH01000061">
    <property type="protein sequence ID" value="KJS59710.1"/>
    <property type="molecule type" value="Genomic_DNA"/>
</dbReference>
<dbReference type="RefSeq" id="WP_045700742.1">
    <property type="nucleotide sequence ID" value="NZ_JZKH01000061.1"/>
</dbReference>
<proteinExistence type="predicted"/>
<dbReference type="PATRIC" id="fig|359131.3.peg.6325"/>
<evidence type="ECO:0000256" key="1">
    <source>
        <dbReference type="SAM" id="Phobius"/>
    </source>
</evidence>
<gene>
    <name evidence="2" type="ORF">VM95_25700</name>
</gene>
<keyword evidence="3" id="KW-1185">Reference proteome</keyword>
<evidence type="ECO:0000313" key="2">
    <source>
        <dbReference type="EMBL" id="KJS59710.1"/>
    </source>
</evidence>
<organism evidence="2 3">
    <name type="scientific">Streptomyces rubellomurinus (strain ATCC 31215)</name>
    <dbReference type="NCBI Taxonomy" id="359131"/>
    <lineage>
        <taxon>Bacteria</taxon>
        <taxon>Bacillati</taxon>
        <taxon>Actinomycetota</taxon>
        <taxon>Actinomycetes</taxon>
        <taxon>Kitasatosporales</taxon>
        <taxon>Streptomycetaceae</taxon>
        <taxon>Streptomyces</taxon>
    </lineage>
</organism>
<dbReference type="Proteomes" id="UP000033699">
    <property type="component" value="Unassembled WGS sequence"/>
</dbReference>
<protein>
    <submittedName>
        <fullName evidence="2">Uncharacterized protein</fullName>
    </submittedName>
</protein>
<feature type="transmembrane region" description="Helical" evidence="1">
    <location>
        <begin position="79"/>
        <end position="104"/>
    </location>
</feature>
<name>A0A0F2TBJ9_STRR3</name>
<accession>A0A0F2TBJ9</accession>
<keyword evidence="1" id="KW-1133">Transmembrane helix</keyword>
<keyword evidence="1" id="KW-0472">Membrane</keyword>
<comment type="caution">
    <text evidence="2">The sequence shown here is derived from an EMBL/GenBank/DDBJ whole genome shotgun (WGS) entry which is preliminary data.</text>
</comment>
<sequence length="105" mass="10630">MSLTLQAVHHLADVHYLADIQNPAPADPTNGSKGANLLLSYAKWGALIACAVAAVVSGGLMGIGHLSNRPDSAEKGKRSLVWSLGGVIVTACAIPVVNTVFGAAA</sequence>
<dbReference type="OrthoDB" id="5195819at2"/>
<evidence type="ECO:0000313" key="3">
    <source>
        <dbReference type="Proteomes" id="UP000033699"/>
    </source>
</evidence>
<keyword evidence="1" id="KW-0812">Transmembrane</keyword>
<dbReference type="AlphaFoldDB" id="A0A0F2TBJ9"/>
<reference evidence="2 3" key="1">
    <citation type="submission" date="2015-02" db="EMBL/GenBank/DDBJ databases">
        <authorList>
            <person name="Ju K.-S."/>
            <person name="Doroghazi J.R."/>
            <person name="Metcalf W."/>
        </authorList>
    </citation>
    <scope>NUCLEOTIDE SEQUENCE [LARGE SCALE GENOMIC DNA]</scope>
    <source>
        <strain evidence="2 3">ATCC 31215</strain>
    </source>
</reference>